<protein>
    <submittedName>
        <fullName evidence="2">Methylase involved in ubiquinone/menaquinone biosynthesis</fullName>
    </submittedName>
</protein>
<dbReference type="GO" id="GO:0008168">
    <property type="term" value="F:methyltransferase activity"/>
    <property type="evidence" value="ECO:0007669"/>
    <property type="project" value="UniProtKB-KW"/>
</dbReference>
<gene>
    <name evidence="2" type="ORF">CACET_c12460</name>
</gene>
<dbReference type="CDD" id="cd02440">
    <property type="entry name" value="AdoMet_MTases"/>
    <property type="match status" value="1"/>
</dbReference>
<dbReference type="Pfam" id="PF13847">
    <property type="entry name" value="Methyltransf_31"/>
    <property type="match status" value="1"/>
</dbReference>
<sequence>MTIISDSDATLELQRILPQHQSAITLLNTTLQNPQVRQITWLDLACGKGQIISQLKENLSDENRKKIVYDGYDINVGFTKVASRIAGNLDFKDYNFNHGDLSKFTNILEPSQKFDFITCTNVAHELHPNCFVTLVIESLKRLSDIGQLFIYDMESLINPELGALPLKGNEIKDLLNIIFECVGSQYKVHPSVWIHKTCRGWSVVINRPHLNVCNGVFDDKKEEITNRVKDKISNILEIRFNECCELLNTFTIYGADTAEDEQLKLAALYEFWAISNAKEEIK</sequence>
<dbReference type="Proteomes" id="UP000035704">
    <property type="component" value="Chromosome"/>
</dbReference>
<evidence type="ECO:0000313" key="3">
    <source>
        <dbReference type="Proteomes" id="UP000035704"/>
    </source>
</evidence>
<dbReference type="OrthoDB" id="2040187at2"/>
<dbReference type="STRING" id="84022.CACET_c12460"/>
<dbReference type="InterPro" id="IPR025714">
    <property type="entry name" value="Methyltranfer_dom"/>
</dbReference>
<keyword evidence="2" id="KW-0808">Transferase</keyword>
<dbReference type="PATRIC" id="fig|84022.5.peg.2545"/>
<evidence type="ECO:0000259" key="1">
    <source>
        <dbReference type="Pfam" id="PF13847"/>
    </source>
</evidence>
<dbReference type="SUPFAM" id="SSF53335">
    <property type="entry name" value="S-adenosyl-L-methionine-dependent methyltransferases"/>
    <property type="match status" value="1"/>
</dbReference>
<proteinExistence type="predicted"/>
<dbReference type="RefSeq" id="WP_044826401.1">
    <property type="nucleotide sequence ID" value="NZ_CP009687.1"/>
</dbReference>
<dbReference type="GO" id="GO:0032259">
    <property type="term" value="P:methylation"/>
    <property type="evidence" value="ECO:0007669"/>
    <property type="project" value="UniProtKB-KW"/>
</dbReference>
<dbReference type="InterPro" id="IPR029063">
    <property type="entry name" value="SAM-dependent_MTases_sf"/>
</dbReference>
<name>A0A0D8I5N6_9CLOT</name>
<feature type="domain" description="Methyltransferase" evidence="1">
    <location>
        <begin position="39"/>
        <end position="151"/>
    </location>
</feature>
<keyword evidence="2" id="KW-0489">Methyltransferase</keyword>
<accession>A0A0D8I5N6</accession>
<evidence type="ECO:0000313" key="2">
    <source>
        <dbReference type="EMBL" id="AKL94711.1"/>
    </source>
</evidence>
<keyword evidence="2" id="KW-0830">Ubiquinone</keyword>
<dbReference type="KEGG" id="cace:CACET_c12460"/>
<reference evidence="2 3" key="1">
    <citation type="submission" date="2014-10" db="EMBL/GenBank/DDBJ databases">
        <title>Genome sequence of Clostridium aceticum DSM 1496.</title>
        <authorList>
            <person name="Poehlein A."/>
            <person name="Schiel-Bengelsdorf B."/>
            <person name="Gottschalk G."/>
            <person name="Duerre P."/>
            <person name="Daniel R."/>
        </authorList>
    </citation>
    <scope>NUCLEOTIDE SEQUENCE [LARGE SCALE GENOMIC DNA]</scope>
    <source>
        <strain evidence="2 3">DSM 1496</strain>
    </source>
</reference>
<dbReference type="AlphaFoldDB" id="A0A0D8I5N6"/>
<organism evidence="2 3">
    <name type="scientific">Clostridium aceticum</name>
    <dbReference type="NCBI Taxonomy" id="84022"/>
    <lineage>
        <taxon>Bacteria</taxon>
        <taxon>Bacillati</taxon>
        <taxon>Bacillota</taxon>
        <taxon>Clostridia</taxon>
        <taxon>Eubacteriales</taxon>
        <taxon>Clostridiaceae</taxon>
        <taxon>Clostridium</taxon>
    </lineage>
</organism>
<dbReference type="EMBL" id="CP009687">
    <property type="protein sequence ID" value="AKL94711.1"/>
    <property type="molecule type" value="Genomic_DNA"/>
</dbReference>
<keyword evidence="3" id="KW-1185">Reference proteome</keyword>
<dbReference type="Gene3D" id="3.40.50.150">
    <property type="entry name" value="Vaccinia Virus protein VP39"/>
    <property type="match status" value="1"/>
</dbReference>